<organism evidence="2 3">
    <name type="scientific">Halomonas beimenensis</name>
    <dbReference type="NCBI Taxonomy" id="475662"/>
    <lineage>
        <taxon>Bacteria</taxon>
        <taxon>Pseudomonadati</taxon>
        <taxon>Pseudomonadota</taxon>
        <taxon>Gammaproteobacteria</taxon>
        <taxon>Oceanospirillales</taxon>
        <taxon>Halomonadaceae</taxon>
        <taxon>Halomonas</taxon>
    </lineage>
</organism>
<gene>
    <name evidence="2" type="ORF">BEI_2622</name>
</gene>
<dbReference type="InterPro" id="IPR004045">
    <property type="entry name" value="Glutathione_S-Trfase_N"/>
</dbReference>
<dbReference type="CDD" id="cd00570">
    <property type="entry name" value="GST_N_family"/>
    <property type="match status" value="1"/>
</dbReference>
<feature type="domain" description="GST N-terminal" evidence="1">
    <location>
        <begin position="40"/>
        <end position="121"/>
    </location>
</feature>
<dbReference type="SUPFAM" id="SSF52833">
    <property type="entry name" value="Thioredoxin-like"/>
    <property type="match status" value="1"/>
</dbReference>
<keyword evidence="3" id="KW-1185">Reference proteome</keyword>
<evidence type="ECO:0000259" key="1">
    <source>
        <dbReference type="PROSITE" id="PS50404"/>
    </source>
</evidence>
<dbReference type="PROSITE" id="PS51354">
    <property type="entry name" value="GLUTAREDOXIN_2"/>
    <property type="match status" value="1"/>
</dbReference>
<dbReference type="RefSeq" id="WP_097789909.1">
    <property type="nucleotide sequence ID" value="NZ_BAAADT010000011.1"/>
</dbReference>
<dbReference type="InterPro" id="IPR036249">
    <property type="entry name" value="Thioredoxin-like_sf"/>
</dbReference>
<accession>A0A291P9R7</accession>
<dbReference type="KEGG" id="hbe:BEI_2622"/>
<reference evidence="2 3" key="1">
    <citation type="journal article" date="2017" name="Sci. Rep.">
        <title>Revealing the Saline Adaptation Strategies of the Halophilic Bacterium Halomonas beimenensis through High-throughput Omics and Transposon Mutagenesis Approaches.</title>
        <authorList>
            <person name="Chen Y.H."/>
            <person name="Lin S.S."/>
            <person name="Shyu Y.T."/>
        </authorList>
    </citation>
    <scope>NUCLEOTIDE SEQUENCE [LARGE SCALE GENOMIC DNA]</scope>
    <source>
        <strain evidence="2 3">NTU-111</strain>
    </source>
</reference>
<dbReference type="Pfam" id="PF13417">
    <property type="entry name" value="GST_N_3"/>
    <property type="match status" value="1"/>
</dbReference>
<protein>
    <submittedName>
        <fullName evidence="2">Glutaredoxin</fullName>
    </submittedName>
</protein>
<name>A0A291P9R7_9GAMM</name>
<sequence length="121" mass="14475">MRPWWKRLLAPVVWVAERLGTSQEVHRSAEEQAEVDQECEDLALYLAWRCPYGLKVKREITRLGLDIEERDVRLDPDHRRTLEQEGGKFQTPCLRIREAEGGERWLYESEAIIDYLRTRFF</sequence>
<dbReference type="Gene3D" id="3.40.30.10">
    <property type="entry name" value="Glutaredoxin"/>
    <property type="match status" value="1"/>
</dbReference>
<dbReference type="Proteomes" id="UP000219993">
    <property type="component" value="Chromosome"/>
</dbReference>
<evidence type="ECO:0000313" key="2">
    <source>
        <dbReference type="EMBL" id="ATJ83609.1"/>
    </source>
</evidence>
<proteinExistence type="predicted"/>
<evidence type="ECO:0000313" key="3">
    <source>
        <dbReference type="Proteomes" id="UP000219993"/>
    </source>
</evidence>
<dbReference type="EMBL" id="CP021435">
    <property type="protein sequence ID" value="ATJ83609.1"/>
    <property type="molecule type" value="Genomic_DNA"/>
</dbReference>
<dbReference type="OrthoDB" id="9793736at2"/>
<dbReference type="AlphaFoldDB" id="A0A291P9R7"/>
<dbReference type="PROSITE" id="PS50404">
    <property type="entry name" value="GST_NTER"/>
    <property type="match status" value="1"/>
</dbReference>